<keyword evidence="4" id="KW-0862">Zinc</keyword>
<dbReference type="PROSITE" id="PS50157">
    <property type="entry name" value="ZINC_FINGER_C2H2_2"/>
    <property type="match status" value="4"/>
</dbReference>
<keyword evidence="3 5" id="KW-0863">Zinc-finger</keyword>
<dbReference type="InterPro" id="IPR036236">
    <property type="entry name" value="Znf_C2H2_sf"/>
</dbReference>
<dbReference type="SMART" id="SM00355">
    <property type="entry name" value="ZnF_C2H2"/>
    <property type="match status" value="6"/>
</dbReference>
<feature type="region of interest" description="Disordered" evidence="6">
    <location>
        <begin position="232"/>
        <end position="251"/>
    </location>
</feature>
<feature type="domain" description="C2H2-type" evidence="7">
    <location>
        <begin position="208"/>
        <end position="236"/>
    </location>
</feature>
<evidence type="ECO:0000256" key="5">
    <source>
        <dbReference type="PROSITE-ProRule" id="PRU00042"/>
    </source>
</evidence>
<dbReference type="OrthoDB" id="3838338at2759"/>
<dbReference type="EMBL" id="OU900099">
    <property type="protein sequence ID" value="CAG9863372.1"/>
    <property type="molecule type" value="Genomic_DNA"/>
</dbReference>
<dbReference type="Pfam" id="PF00096">
    <property type="entry name" value="zf-C2H2"/>
    <property type="match status" value="1"/>
</dbReference>
<dbReference type="PROSITE" id="PS00028">
    <property type="entry name" value="ZINC_FINGER_C2H2_1"/>
    <property type="match status" value="4"/>
</dbReference>
<dbReference type="InterPro" id="IPR013087">
    <property type="entry name" value="Znf_C2H2_type"/>
</dbReference>
<dbReference type="PANTHER" id="PTHR24379">
    <property type="entry name" value="KRAB AND ZINC FINGER DOMAIN-CONTAINING"/>
    <property type="match status" value="1"/>
</dbReference>
<dbReference type="GO" id="GO:0008270">
    <property type="term" value="F:zinc ion binding"/>
    <property type="evidence" value="ECO:0007669"/>
    <property type="project" value="UniProtKB-KW"/>
</dbReference>
<feature type="domain" description="C2H2-type" evidence="7">
    <location>
        <begin position="180"/>
        <end position="207"/>
    </location>
</feature>
<dbReference type="SUPFAM" id="SSF57667">
    <property type="entry name" value="beta-beta-alpha zinc fingers"/>
    <property type="match status" value="3"/>
</dbReference>
<keyword evidence="1" id="KW-0479">Metal-binding</keyword>
<dbReference type="PANTHER" id="PTHR24379:SF121">
    <property type="entry name" value="C2H2-TYPE DOMAIN-CONTAINING PROTEIN"/>
    <property type="match status" value="1"/>
</dbReference>
<evidence type="ECO:0000256" key="4">
    <source>
        <dbReference type="ARBA" id="ARBA00022833"/>
    </source>
</evidence>
<accession>A0A9N9XRN2</accession>
<name>A0A9N9XRN2_PHYSR</name>
<evidence type="ECO:0000256" key="3">
    <source>
        <dbReference type="ARBA" id="ARBA00022771"/>
    </source>
</evidence>
<protein>
    <recommendedName>
        <fullName evidence="7">C2H2-type domain-containing protein</fullName>
    </recommendedName>
</protein>
<dbReference type="AlphaFoldDB" id="A0A9N9XRN2"/>
<organism evidence="8 9">
    <name type="scientific">Phyllotreta striolata</name>
    <name type="common">Striped flea beetle</name>
    <name type="synonym">Crioceris striolata</name>
    <dbReference type="NCBI Taxonomy" id="444603"/>
    <lineage>
        <taxon>Eukaryota</taxon>
        <taxon>Metazoa</taxon>
        <taxon>Ecdysozoa</taxon>
        <taxon>Arthropoda</taxon>
        <taxon>Hexapoda</taxon>
        <taxon>Insecta</taxon>
        <taxon>Pterygota</taxon>
        <taxon>Neoptera</taxon>
        <taxon>Endopterygota</taxon>
        <taxon>Coleoptera</taxon>
        <taxon>Polyphaga</taxon>
        <taxon>Cucujiformia</taxon>
        <taxon>Chrysomeloidea</taxon>
        <taxon>Chrysomelidae</taxon>
        <taxon>Galerucinae</taxon>
        <taxon>Alticini</taxon>
        <taxon>Phyllotreta</taxon>
    </lineage>
</organism>
<dbReference type="Proteomes" id="UP001153712">
    <property type="component" value="Chromosome 6"/>
</dbReference>
<proteinExistence type="predicted"/>
<evidence type="ECO:0000256" key="1">
    <source>
        <dbReference type="ARBA" id="ARBA00022723"/>
    </source>
</evidence>
<gene>
    <name evidence="8" type="ORF">PHYEVI_LOCUS9664</name>
</gene>
<feature type="domain" description="C2H2-type" evidence="7">
    <location>
        <begin position="117"/>
        <end position="144"/>
    </location>
</feature>
<reference evidence="8" key="1">
    <citation type="submission" date="2022-01" db="EMBL/GenBank/DDBJ databases">
        <authorList>
            <person name="King R."/>
        </authorList>
    </citation>
    <scope>NUCLEOTIDE SEQUENCE</scope>
</reference>
<sequence length="251" mass="29405">MDTDGESMTIIEQEDSEDLDLMLTNSFVTEDFDATEERLTKSNSVHACKVCEDVFRCRQELVQHMQDSYNCRTKKLYRCVQCQDIFPNVGSFQLHLVSHFQENSESGNSKDGEFSKNVCELCGKDFTTQQLKKKHIEIHFDQRGSVLCPICGKCITSKDMYHRHNLMHNYKSSKKRRSEFECHICHENQKGARRLREHLRSHTEEPSFECHTCNKTFGKKGTLRMHIKKSHYKPSKPMRSKRIANMKKKTT</sequence>
<keyword evidence="2" id="KW-0677">Repeat</keyword>
<dbReference type="Gene3D" id="3.30.160.60">
    <property type="entry name" value="Classic Zinc Finger"/>
    <property type="match status" value="3"/>
</dbReference>
<evidence type="ECO:0000256" key="2">
    <source>
        <dbReference type="ARBA" id="ARBA00022737"/>
    </source>
</evidence>
<evidence type="ECO:0000259" key="7">
    <source>
        <dbReference type="PROSITE" id="PS50157"/>
    </source>
</evidence>
<evidence type="ECO:0000256" key="6">
    <source>
        <dbReference type="SAM" id="MobiDB-lite"/>
    </source>
</evidence>
<keyword evidence="9" id="KW-1185">Reference proteome</keyword>
<feature type="domain" description="C2H2-type" evidence="7">
    <location>
        <begin position="77"/>
        <end position="104"/>
    </location>
</feature>
<evidence type="ECO:0000313" key="8">
    <source>
        <dbReference type="EMBL" id="CAG9863372.1"/>
    </source>
</evidence>
<evidence type="ECO:0000313" key="9">
    <source>
        <dbReference type="Proteomes" id="UP001153712"/>
    </source>
</evidence>